<dbReference type="AlphaFoldDB" id="A0A2W1LDA4"/>
<keyword evidence="10" id="KW-0902">Two-component regulatory system</keyword>
<gene>
    <name evidence="15" type="ORF">DNH61_24985</name>
</gene>
<dbReference type="InterPro" id="IPR003660">
    <property type="entry name" value="HAMP_dom"/>
</dbReference>
<keyword evidence="9" id="KW-0067">ATP-binding</keyword>
<comment type="catalytic activity">
    <reaction evidence="1">
        <text>ATP + protein L-histidine = ADP + protein N-phospho-L-histidine.</text>
        <dbReference type="EC" id="2.7.13.3"/>
    </reaction>
</comment>
<keyword evidence="11 12" id="KW-0472">Membrane</keyword>
<keyword evidence="7" id="KW-0547">Nucleotide-binding</keyword>
<dbReference type="PROSITE" id="PS50885">
    <property type="entry name" value="HAMP"/>
    <property type="match status" value="1"/>
</dbReference>
<keyword evidence="4" id="KW-1003">Cell membrane</keyword>
<evidence type="ECO:0000256" key="5">
    <source>
        <dbReference type="ARBA" id="ARBA00022553"/>
    </source>
</evidence>
<keyword evidence="8 15" id="KW-0418">Kinase</keyword>
<evidence type="ECO:0000256" key="4">
    <source>
        <dbReference type="ARBA" id="ARBA00022475"/>
    </source>
</evidence>
<dbReference type="RefSeq" id="WP_111149684.1">
    <property type="nucleotide sequence ID" value="NZ_QKRB01000060.1"/>
</dbReference>
<dbReference type="Pfam" id="PF02518">
    <property type="entry name" value="HATPase_c"/>
    <property type="match status" value="1"/>
</dbReference>
<organism evidence="15 16">
    <name type="scientific">Paenibacillus sambharensis</name>
    <dbReference type="NCBI Taxonomy" id="1803190"/>
    <lineage>
        <taxon>Bacteria</taxon>
        <taxon>Bacillati</taxon>
        <taxon>Bacillota</taxon>
        <taxon>Bacilli</taxon>
        <taxon>Bacillales</taxon>
        <taxon>Paenibacillaceae</taxon>
        <taxon>Paenibacillus</taxon>
    </lineage>
</organism>
<feature type="domain" description="Histidine kinase" evidence="13">
    <location>
        <begin position="472"/>
        <end position="574"/>
    </location>
</feature>
<dbReference type="GO" id="GO:0005524">
    <property type="term" value="F:ATP binding"/>
    <property type="evidence" value="ECO:0007669"/>
    <property type="project" value="UniProtKB-KW"/>
</dbReference>
<reference evidence="15 16" key="1">
    <citation type="submission" date="2018-06" db="EMBL/GenBank/DDBJ databases">
        <title>Paenibacillus imtechensis sp. nov.</title>
        <authorList>
            <person name="Pinnaka A.K."/>
            <person name="Singh H."/>
            <person name="Kaur M."/>
        </authorList>
    </citation>
    <scope>NUCLEOTIDE SEQUENCE [LARGE SCALE GENOMIC DNA]</scope>
    <source>
        <strain evidence="15 16">SMB1</strain>
    </source>
</reference>
<feature type="domain" description="HAMP" evidence="14">
    <location>
        <begin position="305"/>
        <end position="361"/>
    </location>
</feature>
<accession>A0A2W1LDA4</accession>
<dbReference type="SMART" id="SM00304">
    <property type="entry name" value="HAMP"/>
    <property type="match status" value="1"/>
</dbReference>
<keyword evidence="5" id="KW-0597">Phosphoprotein</keyword>
<dbReference type="PROSITE" id="PS50109">
    <property type="entry name" value="HIS_KIN"/>
    <property type="match status" value="1"/>
</dbReference>
<dbReference type="InterPro" id="IPR050640">
    <property type="entry name" value="Bact_2-comp_sensor_kinase"/>
</dbReference>
<dbReference type="PANTHER" id="PTHR34220">
    <property type="entry name" value="SENSOR HISTIDINE KINASE YPDA"/>
    <property type="match status" value="1"/>
</dbReference>
<name>A0A2W1LDA4_9BACL</name>
<evidence type="ECO:0000256" key="10">
    <source>
        <dbReference type="ARBA" id="ARBA00023012"/>
    </source>
</evidence>
<evidence type="ECO:0000313" key="16">
    <source>
        <dbReference type="Proteomes" id="UP000249522"/>
    </source>
</evidence>
<evidence type="ECO:0000256" key="9">
    <source>
        <dbReference type="ARBA" id="ARBA00022840"/>
    </source>
</evidence>
<dbReference type="SMART" id="SM00387">
    <property type="entry name" value="HATPase_c"/>
    <property type="match status" value="1"/>
</dbReference>
<feature type="transmembrane region" description="Helical" evidence="12">
    <location>
        <begin position="280"/>
        <end position="299"/>
    </location>
</feature>
<comment type="caution">
    <text evidence="15">The sequence shown here is derived from an EMBL/GenBank/DDBJ whole genome shotgun (WGS) entry which is preliminary data.</text>
</comment>
<evidence type="ECO:0000256" key="2">
    <source>
        <dbReference type="ARBA" id="ARBA00004651"/>
    </source>
</evidence>
<dbReference type="GO" id="GO:0005886">
    <property type="term" value="C:plasma membrane"/>
    <property type="evidence" value="ECO:0007669"/>
    <property type="project" value="UniProtKB-SubCell"/>
</dbReference>
<dbReference type="PANTHER" id="PTHR34220:SF7">
    <property type="entry name" value="SENSOR HISTIDINE KINASE YPDA"/>
    <property type="match status" value="1"/>
</dbReference>
<evidence type="ECO:0000256" key="6">
    <source>
        <dbReference type="ARBA" id="ARBA00022679"/>
    </source>
</evidence>
<dbReference type="EMBL" id="QKRB01000060">
    <property type="protein sequence ID" value="PZD93042.1"/>
    <property type="molecule type" value="Genomic_DNA"/>
</dbReference>
<dbReference type="Gene3D" id="6.10.340.10">
    <property type="match status" value="1"/>
</dbReference>
<keyword evidence="16" id="KW-1185">Reference proteome</keyword>
<dbReference type="Pfam" id="PF06580">
    <property type="entry name" value="His_kinase"/>
    <property type="match status" value="1"/>
</dbReference>
<dbReference type="InterPro" id="IPR005467">
    <property type="entry name" value="His_kinase_dom"/>
</dbReference>
<feature type="transmembrane region" description="Helical" evidence="12">
    <location>
        <begin position="16"/>
        <end position="42"/>
    </location>
</feature>
<evidence type="ECO:0000256" key="8">
    <source>
        <dbReference type="ARBA" id="ARBA00022777"/>
    </source>
</evidence>
<evidence type="ECO:0000256" key="3">
    <source>
        <dbReference type="ARBA" id="ARBA00012438"/>
    </source>
</evidence>
<dbReference type="EC" id="2.7.13.3" evidence="3"/>
<keyword evidence="12" id="KW-1133">Transmembrane helix</keyword>
<dbReference type="OrthoDB" id="9776552at2"/>
<dbReference type="Proteomes" id="UP000249522">
    <property type="component" value="Unassembled WGS sequence"/>
</dbReference>
<dbReference type="InterPro" id="IPR010559">
    <property type="entry name" value="Sig_transdc_His_kin_internal"/>
</dbReference>
<dbReference type="InterPro" id="IPR003594">
    <property type="entry name" value="HATPase_dom"/>
</dbReference>
<dbReference type="InterPro" id="IPR036890">
    <property type="entry name" value="HATPase_C_sf"/>
</dbReference>
<evidence type="ECO:0000256" key="1">
    <source>
        <dbReference type="ARBA" id="ARBA00000085"/>
    </source>
</evidence>
<evidence type="ECO:0000256" key="11">
    <source>
        <dbReference type="ARBA" id="ARBA00023136"/>
    </source>
</evidence>
<keyword evidence="6" id="KW-0808">Transferase</keyword>
<comment type="subcellular location">
    <subcellularLocation>
        <location evidence="2">Cell membrane</location>
        <topology evidence="2">Multi-pass membrane protein</topology>
    </subcellularLocation>
</comment>
<dbReference type="InterPro" id="IPR004358">
    <property type="entry name" value="Sig_transdc_His_kin-like_C"/>
</dbReference>
<protein>
    <recommendedName>
        <fullName evidence="3">histidine kinase</fullName>
        <ecNumber evidence="3">2.7.13.3</ecNumber>
    </recommendedName>
</protein>
<keyword evidence="12" id="KW-0812">Transmembrane</keyword>
<proteinExistence type="predicted"/>
<sequence length="579" mass="65800">MNIRTYFGNQLIKNKIFLFTLMIMIVVSGVSIIAVQVATVIYEDRIYSESAQVLNLSSGSIDNQLRRIEDLTFRMISDKTVQRYLIESKRDQNAYERFKTKDVLMERLLDQSRQERPVASVQMNDALGGELQMSVTSRYRIDTSEAVRLAREAGGSVVWVPSSEPNVLLAAREVRQMQDLSLEHLGTLILYLDMNRLVDTTLDLTGDRMFMIEYAGQHLLSTNPEKTDALLGQPLTERQGYRIGTLDGQAYFITHLTSKYQNFTYYNILPYGSIFNQSKMIKYGLLGLYGLLFLVAIYLGRLAGRTISRPLERLTDKMKLVQKGHIDPAELFQDNNLNADETGQLHRHFRLMLETINELIRENYAKQLAINESEYKALQAQINPHFLYNTLESINWMAKVNKQQDISTMVQALGSLLRSIIGKKEPLITIEEEMRILHHYITIQQMRFGERLVFRCSDDPLLTEYYIPKLTIQPVVENTIQHGLEAMSGVCTIDLTFLAEEEHIEIIIRDNGPGIDEETLGAIAEGKVVSKGTGIGLANIRDRISLLFGPAYGVTVESTPGEGTTVRIRIPYSLEGEHV</sequence>
<dbReference type="GO" id="GO:0000155">
    <property type="term" value="F:phosphorelay sensor kinase activity"/>
    <property type="evidence" value="ECO:0007669"/>
    <property type="project" value="InterPro"/>
</dbReference>
<dbReference type="SUPFAM" id="SSF55874">
    <property type="entry name" value="ATPase domain of HSP90 chaperone/DNA topoisomerase II/histidine kinase"/>
    <property type="match status" value="1"/>
</dbReference>
<evidence type="ECO:0000256" key="7">
    <source>
        <dbReference type="ARBA" id="ARBA00022741"/>
    </source>
</evidence>
<dbReference type="Gene3D" id="3.30.565.10">
    <property type="entry name" value="Histidine kinase-like ATPase, C-terminal domain"/>
    <property type="match status" value="1"/>
</dbReference>
<evidence type="ECO:0000259" key="14">
    <source>
        <dbReference type="PROSITE" id="PS50885"/>
    </source>
</evidence>
<evidence type="ECO:0000256" key="12">
    <source>
        <dbReference type="SAM" id="Phobius"/>
    </source>
</evidence>
<evidence type="ECO:0000259" key="13">
    <source>
        <dbReference type="PROSITE" id="PS50109"/>
    </source>
</evidence>
<evidence type="ECO:0000313" key="15">
    <source>
        <dbReference type="EMBL" id="PZD93042.1"/>
    </source>
</evidence>
<dbReference type="PRINTS" id="PR00344">
    <property type="entry name" value="BCTRLSENSOR"/>
</dbReference>